<organism evidence="2 3">
    <name type="scientific">Vairimorpha apis BRL 01</name>
    <dbReference type="NCBI Taxonomy" id="1037528"/>
    <lineage>
        <taxon>Eukaryota</taxon>
        <taxon>Fungi</taxon>
        <taxon>Fungi incertae sedis</taxon>
        <taxon>Microsporidia</taxon>
        <taxon>Nosematidae</taxon>
        <taxon>Vairimorpha</taxon>
    </lineage>
</organism>
<feature type="transmembrane region" description="Helical" evidence="1">
    <location>
        <begin position="61"/>
        <end position="82"/>
    </location>
</feature>
<dbReference type="EMBL" id="KE647188">
    <property type="protein sequence ID" value="EQB60997.1"/>
    <property type="molecule type" value="Genomic_DNA"/>
</dbReference>
<keyword evidence="1" id="KW-0812">Transmembrane</keyword>
<accession>T0L0C2</accession>
<keyword evidence="3" id="KW-1185">Reference proteome</keyword>
<dbReference type="HOGENOM" id="CLU_2027370_0_0_1"/>
<evidence type="ECO:0000313" key="2">
    <source>
        <dbReference type="EMBL" id="EQB60997.1"/>
    </source>
</evidence>
<proteinExistence type="predicted"/>
<dbReference type="AlphaFoldDB" id="T0L0C2"/>
<reference evidence="2 3" key="1">
    <citation type="journal article" date="2013" name="BMC Genomics">
        <title>Genome sequencing and comparative genomics of honey bee microsporidia, Nosema apis reveal novel insights into host-parasite interactions.</title>
        <authorList>
            <person name="Chen Yp."/>
            <person name="Pettis J.S."/>
            <person name="Zhao Y."/>
            <person name="Liu X."/>
            <person name="Tallon L.J."/>
            <person name="Sadzewicz L.D."/>
            <person name="Li R."/>
            <person name="Zheng H."/>
            <person name="Huang S."/>
            <person name="Zhang X."/>
            <person name="Hamilton M.C."/>
            <person name="Pernal S.F."/>
            <person name="Melathopoulos A.P."/>
            <person name="Yan X."/>
            <person name="Evans J.D."/>
        </authorList>
    </citation>
    <scope>NUCLEOTIDE SEQUENCE [LARGE SCALE GENOMIC DNA]</scope>
    <source>
        <strain evidence="2 3">BRL 01</strain>
    </source>
</reference>
<dbReference type="VEuPathDB" id="MicrosporidiaDB:NAPIS_ORF01428"/>
<dbReference type="Proteomes" id="UP000053780">
    <property type="component" value="Unassembled WGS sequence"/>
</dbReference>
<feature type="transmembrane region" description="Helical" evidence="1">
    <location>
        <begin position="94"/>
        <end position="114"/>
    </location>
</feature>
<name>T0L0C2_9MICR</name>
<keyword evidence="1" id="KW-0472">Membrane</keyword>
<sequence length="122" mass="14036">MVADININNIKKNEYKLSVKKQKPFDFKSSLACKAWGEKLINIINTSNVPHTLILLFDYKIVNTISLIHVINYVCILCSTIFKSKNIAFWSNTINIVLNAIFYIWIAIVSIKILKFNSVNKK</sequence>
<gene>
    <name evidence="2" type="ORF">NAPIS_ORF01428</name>
</gene>
<evidence type="ECO:0000256" key="1">
    <source>
        <dbReference type="SAM" id="Phobius"/>
    </source>
</evidence>
<keyword evidence="1" id="KW-1133">Transmembrane helix</keyword>
<protein>
    <submittedName>
        <fullName evidence="2">Uncharacterized protein</fullName>
    </submittedName>
</protein>
<evidence type="ECO:0000313" key="3">
    <source>
        <dbReference type="Proteomes" id="UP000053780"/>
    </source>
</evidence>